<feature type="non-terminal residue" evidence="2">
    <location>
        <position position="55"/>
    </location>
</feature>
<name>A0A2P5AA88_TREOI</name>
<sequence length="55" mass="6710">MVMKKLERKSSYFTYIHNTKYNQVLLTSRKDNLYKQTKNQSLKNRDSKPKNRKSK</sequence>
<dbReference type="EMBL" id="JXTC01001014">
    <property type="protein sequence ID" value="PON33451.1"/>
    <property type="molecule type" value="Genomic_DNA"/>
</dbReference>
<dbReference type="AlphaFoldDB" id="A0A2P5AA88"/>
<proteinExistence type="predicted"/>
<evidence type="ECO:0000256" key="1">
    <source>
        <dbReference type="SAM" id="MobiDB-lite"/>
    </source>
</evidence>
<dbReference type="InParanoid" id="A0A2P5AA88"/>
<comment type="caution">
    <text evidence="2">The sequence shown here is derived from an EMBL/GenBank/DDBJ whole genome shotgun (WGS) entry which is preliminary data.</text>
</comment>
<dbReference type="Proteomes" id="UP000237000">
    <property type="component" value="Unassembled WGS sequence"/>
</dbReference>
<accession>A0A2P5AA88</accession>
<organism evidence="2 3">
    <name type="scientific">Trema orientale</name>
    <name type="common">Charcoal tree</name>
    <name type="synonym">Celtis orientalis</name>
    <dbReference type="NCBI Taxonomy" id="63057"/>
    <lineage>
        <taxon>Eukaryota</taxon>
        <taxon>Viridiplantae</taxon>
        <taxon>Streptophyta</taxon>
        <taxon>Embryophyta</taxon>
        <taxon>Tracheophyta</taxon>
        <taxon>Spermatophyta</taxon>
        <taxon>Magnoliopsida</taxon>
        <taxon>eudicotyledons</taxon>
        <taxon>Gunneridae</taxon>
        <taxon>Pentapetalae</taxon>
        <taxon>rosids</taxon>
        <taxon>fabids</taxon>
        <taxon>Rosales</taxon>
        <taxon>Cannabaceae</taxon>
        <taxon>Trema</taxon>
    </lineage>
</organism>
<gene>
    <name evidence="2" type="ORF">TorRG33x02_354970</name>
</gene>
<evidence type="ECO:0000313" key="2">
    <source>
        <dbReference type="EMBL" id="PON33451.1"/>
    </source>
</evidence>
<keyword evidence="3" id="KW-1185">Reference proteome</keyword>
<evidence type="ECO:0000313" key="3">
    <source>
        <dbReference type="Proteomes" id="UP000237000"/>
    </source>
</evidence>
<feature type="region of interest" description="Disordered" evidence="1">
    <location>
        <begin position="30"/>
        <end position="55"/>
    </location>
</feature>
<reference evidence="3" key="1">
    <citation type="submission" date="2016-06" db="EMBL/GenBank/DDBJ databases">
        <title>Parallel loss of symbiosis genes in relatives of nitrogen-fixing non-legume Parasponia.</title>
        <authorList>
            <person name="Van Velzen R."/>
            <person name="Holmer R."/>
            <person name="Bu F."/>
            <person name="Rutten L."/>
            <person name="Van Zeijl A."/>
            <person name="Liu W."/>
            <person name="Santuari L."/>
            <person name="Cao Q."/>
            <person name="Sharma T."/>
            <person name="Shen D."/>
            <person name="Roswanjaya Y."/>
            <person name="Wardhani T."/>
            <person name="Kalhor M.S."/>
            <person name="Jansen J."/>
            <person name="Van den Hoogen J."/>
            <person name="Gungor B."/>
            <person name="Hartog M."/>
            <person name="Hontelez J."/>
            <person name="Verver J."/>
            <person name="Yang W.-C."/>
            <person name="Schijlen E."/>
            <person name="Repin R."/>
            <person name="Schilthuizen M."/>
            <person name="Schranz E."/>
            <person name="Heidstra R."/>
            <person name="Miyata K."/>
            <person name="Fedorova E."/>
            <person name="Kohlen W."/>
            <person name="Bisseling T."/>
            <person name="Smit S."/>
            <person name="Geurts R."/>
        </authorList>
    </citation>
    <scope>NUCLEOTIDE SEQUENCE [LARGE SCALE GENOMIC DNA]</scope>
    <source>
        <strain evidence="3">cv. RG33-2</strain>
    </source>
</reference>
<protein>
    <submittedName>
        <fullName evidence="2">Uncharacterized protein</fullName>
    </submittedName>
</protein>